<feature type="non-terminal residue" evidence="2">
    <location>
        <position position="1"/>
    </location>
</feature>
<gene>
    <name evidence="2" type="ORF">AVDCRST_MAG32-3070</name>
</gene>
<accession>A0A6J4P253</accession>
<dbReference type="EMBL" id="CADCUM010000122">
    <property type="protein sequence ID" value="CAA9402850.1"/>
    <property type="molecule type" value="Genomic_DNA"/>
</dbReference>
<feature type="compositionally biased region" description="Basic residues" evidence="1">
    <location>
        <begin position="22"/>
        <end position="32"/>
    </location>
</feature>
<feature type="region of interest" description="Disordered" evidence="1">
    <location>
        <begin position="81"/>
        <end position="106"/>
    </location>
</feature>
<feature type="region of interest" description="Disordered" evidence="1">
    <location>
        <begin position="134"/>
        <end position="294"/>
    </location>
</feature>
<feature type="compositionally biased region" description="Basic and acidic residues" evidence="1">
    <location>
        <begin position="251"/>
        <end position="266"/>
    </location>
</feature>
<organism evidence="2">
    <name type="scientific">uncultured Nocardioides sp</name>
    <dbReference type="NCBI Taxonomy" id="198441"/>
    <lineage>
        <taxon>Bacteria</taxon>
        <taxon>Bacillati</taxon>
        <taxon>Actinomycetota</taxon>
        <taxon>Actinomycetes</taxon>
        <taxon>Propionibacteriales</taxon>
        <taxon>Nocardioidaceae</taxon>
        <taxon>Nocardioides</taxon>
        <taxon>environmental samples</taxon>
    </lineage>
</organism>
<feature type="non-terminal residue" evidence="2">
    <location>
        <position position="439"/>
    </location>
</feature>
<feature type="region of interest" description="Disordered" evidence="1">
    <location>
        <begin position="1"/>
        <end position="46"/>
    </location>
</feature>
<sequence>DHHEPRRTQHRPLIEPRPPGLGRRRRRLRHPGGGRGVPLRARCADRAPPPGVRLVARAHRLRGLAQPGALRPDLAVLRRADGPLRRGEGGDVRAGDDRRGERPHRVHDGAVAAGALLGAAGRARVGLDVDGLRRDDHQPLVRGPARPGQRHPHRGERDRSAGLPPAGRVAGDAPRLARRRGHRLPRRAGRRTARAAPAAQPPGRHRPAGVRRHRRRPGGAAPRADGVERRAGRGSAARRRTQPHLLAALGRVRDLRDDHQRPDRHALRAGGARPRHAGHDGRLAARGGGGLRRRRNHRLGLAHRQGRPAAAAGRLLRAPWGGADDAAGAAVAPRAAEHVGLHRRLRSRLGRDRAADGGTVPRALRRRHGAHRLRLGLRQPPGRRGRRSDRRGRRPRPHRRLRPGVLLRRRAVCRRRRHVVGDPTHAAAGRRPCAGGGDV</sequence>
<feature type="compositionally biased region" description="Basic and acidic residues" evidence="1">
    <location>
        <begin position="81"/>
        <end position="100"/>
    </location>
</feature>
<reference evidence="2" key="1">
    <citation type="submission" date="2020-02" db="EMBL/GenBank/DDBJ databases">
        <authorList>
            <person name="Meier V. D."/>
        </authorList>
    </citation>
    <scope>NUCLEOTIDE SEQUENCE</scope>
    <source>
        <strain evidence="2">AVDCRST_MAG32</strain>
    </source>
</reference>
<evidence type="ECO:0000313" key="2">
    <source>
        <dbReference type="EMBL" id="CAA9402850.1"/>
    </source>
</evidence>
<feature type="compositionally biased region" description="Basic residues" evidence="1">
    <location>
        <begin position="203"/>
        <end position="217"/>
    </location>
</feature>
<dbReference type="AlphaFoldDB" id="A0A6J4P253"/>
<proteinExistence type="predicted"/>
<feature type="compositionally biased region" description="Basic residues" evidence="1">
    <location>
        <begin position="176"/>
        <end position="193"/>
    </location>
</feature>
<evidence type="ECO:0000256" key="1">
    <source>
        <dbReference type="SAM" id="MobiDB-lite"/>
    </source>
</evidence>
<protein>
    <submittedName>
        <fullName evidence="2">Uncharacterized MFS-type transporter</fullName>
    </submittedName>
</protein>
<feature type="region of interest" description="Disordered" evidence="1">
    <location>
        <begin position="350"/>
        <end position="405"/>
    </location>
</feature>
<feature type="compositionally biased region" description="Basic residues" evidence="1">
    <location>
        <begin position="363"/>
        <end position="405"/>
    </location>
</feature>
<name>A0A6J4P253_9ACTN</name>